<evidence type="ECO:0000313" key="5">
    <source>
        <dbReference type="EMBL" id="NZA39205.1"/>
    </source>
</evidence>
<dbReference type="PROSITE" id="PS00893">
    <property type="entry name" value="NUDIX_BOX"/>
    <property type="match status" value="1"/>
</dbReference>
<gene>
    <name evidence="5" type="ORF">H0N91_13985</name>
    <name evidence="6" type="ORF">SAMN04515649_11336</name>
</gene>
<dbReference type="Proteomes" id="UP000184012">
    <property type="component" value="Unassembled WGS sequence"/>
</dbReference>
<dbReference type="SUPFAM" id="SSF55811">
    <property type="entry name" value="Nudix"/>
    <property type="match status" value="1"/>
</dbReference>
<evidence type="ECO:0000313" key="8">
    <source>
        <dbReference type="Proteomes" id="UP000586254"/>
    </source>
</evidence>
<dbReference type="CDD" id="cd03424">
    <property type="entry name" value="NUDIX_ADPRase_Nudt5_UGPPase_Nudt14"/>
    <property type="match status" value="1"/>
</dbReference>
<dbReference type="PANTHER" id="PTHR11839">
    <property type="entry name" value="UDP/ADP-SUGAR PYROPHOSPHATASE"/>
    <property type="match status" value="1"/>
</dbReference>
<comment type="caution">
    <text evidence="6">The sequence shown here is derived from an EMBL/GenBank/DDBJ whole genome shotgun (WGS) entry which is preliminary data.</text>
</comment>
<dbReference type="InterPro" id="IPR015797">
    <property type="entry name" value="NUDIX_hydrolase-like_dom_sf"/>
</dbReference>
<evidence type="ECO:0000259" key="4">
    <source>
        <dbReference type="PROSITE" id="PS51462"/>
    </source>
</evidence>
<evidence type="ECO:0000256" key="3">
    <source>
        <dbReference type="RuleBase" id="RU003476"/>
    </source>
</evidence>
<sequence length="175" mass="19928">MKFFEKTIASKEIYNGRILNLKVDEVELPDGGTSFRELVDHKQGVGILPVRGNRIIFVRQFRKAIEKVILEIPAGLVEVGEDPKEAAVRELQEEIGLKPLDLHFLGEMWPSPGFTNEVTTLFMASQFVIEPRKQDDDEFIEIVEMPIRTVRALYLKGKFSDAKTACVLGRFFSLM</sequence>
<proteinExistence type="inferred from homology"/>
<feature type="domain" description="Nudix hydrolase" evidence="4">
    <location>
        <begin position="40"/>
        <end position="167"/>
    </location>
</feature>
<dbReference type="AlphaFoldDB" id="A0A1M7H1W6"/>
<dbReference type="PANTHER" id="PTHR11839:SF18">
    <property type="entry name" value="NUDIX HYDROLASE DOMAIN-CONTAINING PROTEIN"/>
    <property type="match status" value="1"/>
</dbReference>
<dbReference type="Gene3D" id="3.90.79.10">
    <property type="entry name" value="Nucleoside Triphosphate Pyrophosphohydrolase"/>
    <property type="match status" value="1"/>
</dbReference>
<dbReference type="GO" id="GO:0006753">
    <property type="term" value="P:nucleoside phosphate metabolic process"/>
    <property type="evidence" value="ECO:0007669"/>
    <property type="project" value="TreeGrafter"/>
</dbReference>
<dbReference type="InterPro" id="IPR000086">
    <property type="entry name" value="NUDIX_hydrolase_dom"/>
</dbReference>
<protein>
    <submittedName>
        <fullName evidence="6">8-oxo-dGTPase</fullName>
    </submittedName>
    <submittedName>
        <fullName evidence="5">NUDIX hydrolase</fullName>
    </submittedName>
</protein>
<evidence type="ECO:0000256" key="2">
    <source>
        <dbReference type="ARBA" id="ARBA00022801"/>
    </source>
</evidence>
<dbReference type="RefSeq" id="WP_070081243.1">
    <property type="nucleotide sequence ID" value="NZ_CABJAI010000013.1"/>
</dbReference>
<reference evidence="5 8" key="2">
    <citation type="submission" date="2020-07" db="EMBL/GenBank/DDBJ databases">
        <title>Organ Donor 1.</title>
        <authorList>
            <person name="Marsh A.J."/>
            <person name="Azcarate-Peril M.A."/>
        </authorList>
    </citation>
    <scope>NUCLEOTIDE SEQUENCE [LARGE SCALE GENOMIC DNA]</scope>
    <source>
        <strain evidence="5 8">AMC0717</strain>
    </source>
</reference>
<reference evidence="6 7" key="1">
    <citation type="submission" date="2016-11" db="EMBL/GenBank/DDBJ databases">
        <authorList>
            <person name="Varghese N."/>
            <person name="Submissions S."/>
        </authorList>
    </citation>
    <scope>NUCLEOTIDE SEQUENCE [LARGE SCALE GENOMIC DNA]</scope>
    <source>
        <strain evidence="6 7">FD</strain>
    </source>
</reference>
<evidence type="ECO:0000313" key="7">
    <source>
        <dbReference type="Proteomes" id="UP000184012"/>
    </source>
</evidence>
<dbReference type="EMBL" id="FRBP01000013">
    <property type="protein sequence ID" value="SHM22418.1"/>
    <property type="molecule type" value="Genomic_DNA"/>
</dbReference>
<dbReference type="GO" id="GO:0019693">
    <property type="term" value="P:ribose phosphate metabolic process"/>
    <property type="evidence" value="ECO:0007669"/>
    <property type="project" value="TreeGrafter"/>
</dbReference>
<dbReference type="GO" id="GO:0005829">
    <property type="term" value="C:cytosol"/>
    <property type="evidence" value="ECO:0007669"/>
    <property type="project" value="TreeGrafter"/>
</dbReference>
<accession>A0A1M7H1W6</accession>
<name>A0A1M7H1W6_9FIRM</name>
<evidence type="ECO:0000313" key="6">
    <source>
        <dbReference type="EMBL" id="SHM22418.1"/>
    </source>
</evidence>
<organism evidence="6 7">
    <name type="scientific">Eubacterium callanderi</name>
    <dbReference type="NCBI Taxonomy" id="53442"/>
    <lineage>
        <taxon>Bacteria</taxon>
        <taxon>Bacillati</taxon>
        <taxon>Bacillota</taxon>
        <taxon>Clostridia</taxon>
        <taxon>Eubacteriales</taxon>
        <taxon>Eubacteriaceae</taxon>
        <taxon>Eubacterium</taxon>
    </lineage>
</organism>
<comment type="cofactor">
    <cofactor evidence="1">
        <name>Mg(2+)</name>
        <dbReference type="ChEBI" id="CHEBI:18420"/>
    </cofactor>
</comment>
<evidence type="ECO:0000256" key="1">
    <source>
        <dbReference type="ARBA" id="ARBA00001946"/>
    </source>
</evidence>
<dbReference type="EMBL" id="JACCKS010000017">
    <property type="protein sequence ID" value="NZA39205.1"/>
    <property type="molecule type" value="Genomic_DNA"/>
</dbReference>
<keyword evidence="2 3" id="KW-0378">Hydrolase</keyword>
<comment type="similarity">
    <text evidence="3">Belongs to the Nudix hydrolase family.</text>
</comment>
<dbReference type="PROSITE" id="PS51462">
    <property type="entry name" value="NUDIX"/>
    <property type="match status" value="1"/>
</dbReference>
<dbReference type="Pfam" id="PF00293">
    <property type="entry name" value="NUDIX"/>
    <property type="match status" value="1"/>
</dbReference>
<dbReference type="GO" id="GO:0016462">
    <property type="term" value="F:pyrophosphatase activity"/>
    <property type="evidence" value="ECO:0007669"/>
    <property type="project" value="UniProtKB-ARBA"/>
</dbReference>
<dbReference type="Proteomes" id="UP000586254">
    <property type="component" value="Unassembled WGS sequence"/>
</dbReference>
<dbReference type="InterPro" id="IPR020084">
    <property type="entry name" value="NUDIX_hydrolase_CS"/>
</dbReference>
<dbReference type="InterPro" id="IPR020476">
    <property type="entry name" value="Nudix_hydrolase"/>
</dbReference>
<dbReference type="PRINTS" id="PR00502">
    <property type="entry name" value="NUDIXFAMILY"/>
</dbReference>